<dbReference type="Proteomes" id="UP000194137">
    <property type="component" value="Chromosome"/>
</dbReference>
<dbReference type="EMBL" id="CP021112">
    <property type="protein sequence ID" value="ARQ02668.1"/>
    <property type="molecule type" value="Genomic_DNA"/>
</dbReference>
<dbReference type="OrthoDB" id="9787041at2"/>
<accession>A0A1W6ZZG7</accession>
<keyword evidence="3" id="KW-1185">Reference proteome</keyword>
<evidence type="ECO:0000256" key="1">
    <source>
        <dbReference type="SAM" id="MobiDB-lite"/>
    </source>
</evidence>
<evidence type="ECO:0000313" key="2">
    <source>
        <dbReference type="EMBL" id="ARQ02668.1"/>
    </source>
</evidence>
<proteinExistence type="predicted"/>
<protein>
    <submittedName>
        <fullName evidence="2">Uncharacterized protein</fullName>
    </submittedName>
</protein>
<sequence>MIPENQANRQIRHDVGGHNNTQDTLLAYMDSEVEKATIKRCLDVLGDKLEESHSAELTNRRVVDRQRIIPWRQSVAWLWR</sequence>
<dbReference type="KEGG" id="psin:CAK95_28875"/>
<dbReference type="AlphaFoldDB" id="A0A1W6ZZG7"/>
<name>A0A1W6ZZG7_9HYPH</name>
<dbReference type="RefSeq" id="WP_086091100.1">
    <property type="nucleotide sequence ID" value="NZ_CP021112.1"/>
</dbReference>
<feature type="region of interest" description="Disordered" evidence="1">
    <location>
        <begin position="1"/>
        <end position="20"/>
    </location>
</feature>
<reference evidence="2 3" key="1">
    <citation type="submission" date="2017-05" db="EMBL/GenBank/DDBJ databases">
        <title>Full genome sequence of Pseudorhodoplanes sinuspersici.</title>
        <authorList>
            <person name="Dastgheib S.M.M."/>
            <person name="Shavandi M."/>
            <person name="Tirandaz H."/>
        </authorList>
    </citation>
    <scope>NUCLEOTIDE SEQUENCE [LARGE SCALE GENOMIC DNA]</scope>
    <source>
        <strain evidence="2 3">RIPI110</strain>
    </source>
</reference>
<organism evidence="2 3">
    <name type="scientific">Pseudorhodoplanes sinuspersici</name>
    <dbReference type="NCBI Taxonomy" id="1235591"/>
    <lineage>
        <taxon>Bacteria</taxon>
        <taxon>Pseudomonadati</taxon>
        <taxon>Pseudomonadota</taxon>
        <taxon>Alphaproteobacteria</taxon>
        <taxon>Hyphomicrobiales</taxon>
        <taxon>Pseudorhodoplanes</taxon>
    </lineage>
</organism>
<gene>
    <name evidence="2" type="ORF">CAK95_28875</name>
</gene>
<evidence type="ECO:0000313" key="3">
    <source>
        <dbReference type="Proteomes" id="UP000194137"/>
    </source>
</evidence>